<dbReference type="Proteomes" id="UP001234989">
    <property type="component" value="Chromosome 10"/>
</dbReference>
<accession>A0AAF0ZUP7</accession>
<dbReference type="Pfam" id="PF02992">
    <property type="entry name" value="Transposase_21"/>
    <property type="match status" value="1"/>
</dbReference>
<dbReference type="EMBL" id="CP133621">
    <property type="protein sequence ID" value="WMV50045.1"/>
    <property type="molecule type" value="Genomic_DNA"/>
</dbReference>
<evidence type="ECO:0000313" key="2">
    <source>
        <dbReference type="Proteomes" id="UP001234989"/>
    </source>
</evidence>
<protein>
    <submittedName>
        <fullName evidence="1">Uncharacterized protein</fullName>
    </submittedName>
</protein>
<dbReference type="AlphaFoldDB" id="A0AAF0ZUP7"/>
<proteinExistence type="predicted"/>
<organism evidence="1 2">
    <name type="scientific">Solanum verrucosum</name>
    <dbReference type="NCBI Taxonomy" id="315347"/>
    <lineage>
        <taxon>Eukaryota</taxon>
        <taxon>Viridiplantae</taxon>
        <taxon>Streptophyta</taxon>
        <taxon>Embryophyta</taxon>
        <taxon>Tracheophyta</taxon>
        <taxon>Spermatophyta</taxon>
        <taxon>Magnoliopsida</taxon>
        <taxon>eudicotyledons</taxon>
        <taxon>Gunneridae</taxon>
        <taxon>Pentapetalae</taxon>
        <taxon>asterids</taxon>
        <taxon>lamiids</taxon>
        <taxon>Solanales</taxon>
        <taxon>Solanaceae</taxon>
        <taxon>Solanoideae</taxon>
        <taxon>Solaneae</taxon>
        <taxon>Solanum</taxon>
    </lineage>
</organism>
<keyword evidence="2" id="KW-1185">Reference proteome</keyword>
<dbReference type="InterPro" id="IPR004252">
    <property type="entry name" value="Probable_transposase_24"/>
</dbReference>
<dbReference type="InterPro" id="IPR004242">
    <property type="entry name" value="Transposase_21"/>
</dbReference>
<reference evidence="1" key="1">
    <citation type="submission" date="2023-08" db="EMBL/GenBank/DDBJ databases">
        <title>A de novo genome assembly of Solanum verrucosum Schlechtendal, a Mexican diploid species geographically isolated from the other diploid A-genome species in potato relatives.</title>
        <authorList>
            <person name="Hosaka K."/>
        </authorList>
    </citation>
    <scope>NUCLEOTIDE SEQUENCE</scope>
    <source>
        <tissue evidence="1">Young leaves</tissue>
    </source>
</reference>
<name>A0AAF0ZUP7_SOLVR</name>
<gene>
    <name evidence="1" type="ORF">MTR67_043430</name>
</gene>
<dbReference type="Pfam" id="PF03004">
    <property type="entry name" value="Transposase_24"/>
    <property type="match status" value="1"/>
</dbReference>
<evidence type="ECO:0000313" key="1">
    <source>
        <dbReference type="EMBL" id="WMV50045.1"/>
    </source>
</evidence>
<sequence>MRSAPHMRWHREYRRPLGVLSHPYDGEAWKHFDNVYPDFASEPRNVRLGLCADGFTPFSNVASPYSCWPVFLTLYNLPPEMCMTSPYIFLSCVIPERISHDTHLFDVPLVRRILVHIILIIVDHSVFRLPHRHCLHSATRTYLYKLFIDHNPYRQVGYRMVLHLPQHFVHPGVSPSSTDLPSATPDDEMPALALARRTDLTMCTWESKYNLVIPTTVERRESARLSSWLKKVQDTDQHPGWMLPHVFDELCLYWNTDKLKAMSEQAKKARGSLKDGSLHTRGADTVGTITRELVGSNSNF</sequence>